<dbReference type="InterPro" id="IPR034732">
    <property type="entry name" value="EPHD"/>
</dbReference>
<accession>A0A7M7K0W5</accession>
<dbReference type="PROSITE" id="PS51805">
    <property type="entry name" value="EPHD"/>
    <property type="match status" value="1"/>
</dbReference>
<feature type="compositionally biased region" description="Basic and acidic residues" evidence="4">
    <location>
        <begin position="408"/>
        <end position="417"/>
    </location>
</feature>
<dbReference type="GO" id="GO:0008270">
    <property type="term" value="F:zinc ion binding"/>
    <property type="evidence" value="ECO:0007669"/>
    <property type="project" value="UniProtKB-KW"/>
</dbReference>
<dbReference type="PANTHER" id="PTHR12420">
    <property type="entry name" value="PHD FINGER PROTEIN"/>
    <property type="match status" value="1"/>
</dbReference>
<dbReference type="InterPro" id="IPR013083">
    <property type="entry name" value="Znf_RING/FYVE/PHD"/>
</dbReference>
<dbReference type="AlphaFoldDB" id="A0A7M7K0W5"/>
<evidence type="ECO:0000256" key="1">
    <source>
        <dbReference type="ARBA" id="ARBA00022723"/>
    </source>
</evidence>
<dbReference type="InterPro" id="IPR051188">
    <property type="entry name" value="PHD-type_Zinc_Finger"/>
</dbReference>
<feature type="region of interest" description="Disordered" evidence="4">
    <location>
        <begin position="388"/>
        <end position="417"/>
    </location>
</feature>
<dbReference type="SMART" id="SM00249">
    <property type="entry name" value="PHD"/>
    <property type="match status" value="2"/>
</dbReference>
<keyword evidence="1" id="KW-0479">Metal-binding</keyword>
<feature type="compositionally biased region" description="Basic residues" evidence="4">
    <location>
        <begin position="7"/>
        <end position="16"/>
    </location>
</feature>
<feature type="region of interest" description="Disordered" evidence="4">
    <location>
        <begin position="482"/>
        <end position="559"/>
    </location>
</feature>
<name>A0A7M7K0W5_VARDE</name>
<keyword evidence="7" id="KW-1185">Reference proteome</keyword>
<dbReference type="EnsemblMetazoa" id="XM_022804049">
    <property type="protein sequence ID" value="XP_022659784"/>
    <property type="gene ID" value="LOC111249761"/>
</dbReference>
<dbReference type="SUPFAM" id="SSF57903">
    <property type="entry name" value="FYVE/PHD zinc finger"/>
    <property type="match status" value="1"/>
</dbReference>
<dbReference type="OMA" id="DAYADQM"/>
<protein>
    <recommendedName>
        <fullName evidence="5">PHD-type domain-containing protein</fullName>
    </recommendedName>
</protein>
<dbReference type="Pfam" id="PF26054">
    <property type="entry name" value="PHD_G2E3"/>
    <property type="match status" value="1"/>
</dbReference>
<evidence type="ECO:0000256" key="2">
    <source>
        <dbReference type="ARBA" id="ARBA00022771"/>
    </source>
</evidence>
<evidence type="ECO:0000313" key="7">
    <source>
        <dbReference type="Proteomes" id="UP000594260"/>
    </source>
</evidence>
<dbReference type="InParanoid" id="A0A7M7K0W5"/>
<dbReference type="Gene3D" id="3.30.40.10">
    <property type="entry name" value="Zinc/RING finger domain, C3HC4 (zinc finger)"/>
    <property type="match status" value="2"/>
</dbReference>
<dbReference type="RefSeq" id="XP_022659784.1">
    <property type="nucleotide sequence ID" value="XM_022804049.1"/>
</dbReference>
<feature type="compositionally biased region" description="Basic residues" evidence="4">
    <location>
        <begin position="517"/>
        <end position="526"/>
    </location>
</feature>
<feature type="domain" description="PHD-type" evidence="5">
    <location>
        <begin position="21"/>
        <end position="139"/>
    </location>
</feature>
<proteinExistence type="predicted"/>
<evidence type="ECO:0000313" key="6">
    <source>
        <dbReference type="EnsemblMetazoa" id="XP_022659784"/>
    </source>
</evidence>
<dbReference type="PANTHER" id="PTHR12420:SF42">
    <property type="entry name" value="G2_M PHASE-SPECIFIC E3 UBIQUITIN-PROTEIN LIGASE"/>
    <property type="match status" value="1"/>
</dbReference>
<dbReference type="OrthoDB" id="512616at2759"/>
<evidence type="ECO:0000256" key="3">
    <source>
        <dbReference type="ARBA" id="ARBA00022833"/>
    </source>
</evidence>
<sequence>MASSTAHHSKKSKKTLQKGSNGSCVFCKRAINDDDDLKFGQREFSGKFTVHYFCMLLSTQLLQQGEDDEGIKGFLDVDIYKELRRARKDRCCYCSEKGATVKCARSSCRRIFHFPCGFEVGAVPDFNSESFNVFCAEHARRRQTISPLLKEDGTAECLVCLESLKIDLTRPLPRDLLVSPCCRQLYEKGCLRGYARVAGLHHFKCSQCRNEEDFLYSCRENGIFVPDQDAEWERNDEFADHYIPHSTCDVPVCLCPEGRSNIEDHDDWEVVRCDDCGKSGTHIKCSNLTQGAMSPYKCNDCESIGPHCTPANPISATQYSGQEGSNDVVPHSSSHCMTSNSSNVRWYQESKLHKASTGEAIIVLKKESIEDAGKVIDVDDSCTAIAHDNKENQQTDKGSSAICTPESPDTRQPNKNDRDLLYLDVCTSSVETPPLLCSDSESSTPSRSPSSAFRQLTLGIHASPTKLSPSLDAVRDKRHLTTDAAGNFSTPSTSRSPCKSTGRLLAPAYPRNEASPPKKRPRRCKLQKGQTTLDNFFKSPGKKSDLPVKSEPCSKSGENKKNEKLLPILGWLCRGLTFATPSNSIEQDGPCMSRREIVRIEPVYGDK</sequence>
<keyword evidence="3" id="KW-0862">Zinc</keyword>
<evidence type="ECO:0000256" key="4">
    <source>
        <dbReference type="SAM" id="MobiDB-lite"/>
    </source>
</evidence>
<dbReference type="GO" id="GO:0005634">
    <property type="term" value="C:nucleus"/>
    <property type="evidence" value="ECO:0007669"/>
    <property type="project" value="TreeGrafter"/>
</dbReference>
<keyword evidence="2" id="KW-0863">Zinc-finger</keyword>
<feature type="region of interest" description="Disordered" evidence="4">
    <location>
        <begin position="1"/>
        <end position="20"/>
    </location>
</feature>
<dbReference type="InterPro" id="IPR001965">
    <property type="entry name" value="Znf_PHD"/>
</dbReference>
<feature type="compositionally biased region" description="Polar residues" evidence="4">
    <location>
        <begin position="487"/>
        <end position="499"/>
    </location>
</feature>
<dbReference type="InterPro" id="IPR059102">
    <property type="entry name" value="PHD_PHF7/G2E3-like"/>
</dbReference>
<dbReference type="KEGG" id="vde:111249761"/>
<dbReference type="FunCoup" id="A0A7M7K0W5">
    <property type="interactions" value="175"/>
</dbReference>
<dbReference type="InterPro" id="IPR011011">
    <property type="entry name" value="Znf_FYVE_PHD"/>
</dbReference>
<dbReference type="Proteomes" id="UP000594260">
    <property type="component" value="Unplaced"/>
</dbReference>
<evidence type="ECO:0000259" key="5">
    <source>
        <dbReference type="PROSITE" id="PS51805"/>
    </source>
</evidence>
<dbReference type="GeneID" id="111249761"/>
<organism evidence="6 7">
    <name type="scientific">Varroa destructor</name>
    <name type="common">Honeybee mite</name>
    <dbReference type="NCBI Taxonomy" id="109461"/>
    <lineage>
        <taxon>Eukaryota</taxon>
        <taxon>Metazoa</taxon>
        <taxon>Ecdysozoa</taxon>
        <taxon>Arthropoda</taxon>
        <taxon>Chelicerata</taxon>
        <taxon>Arachnida</taxon>
        <taxon>Acari</taxon>
        <taxon>Parasitiformes</taxon>
        <taxon>Mesostigmata</taxon>
        <taxon>Gamasina</taxon>
        <taxon>Dermanyssoidea</taxon>
        <taxon>Varroidae</taxon>
        <taxon>Varroa</taxon>
    </lineage>
</organism>
<reference evidence="6" key="1">
    <citation type="submission" date="2021-01" db="UniProtKB">
        <authorList>
            <consortium name="EnsemblMetazoa"/>
        </authorList>
    </citation>
    <scope>IDENTIFICATION</scope>
</reference>
<dbReference type="Pfam" id="PF13771">
    <property type="entry name" value="zf-HC5HC2H"/>
    <property type="match status" value="1"/>
</dbReference>